<protein>
    <submittedName>
        <fullName evidence="1">Uncharacterized protein</fullName>
    </submittedName>
</protein>
<organism evidence="1">
    <name type="scientific">bioreactor metagenome</name>
    <dbReference type="NCBI Taxonomy" id="1076179"/>
    <lineage>
        <taxon>unclassified sequences</taxon>
        <taxon>metagenomes</taxon>
        <taxon>ecological metagenomes</taxon>
    </lineage>
</organism>
<evidence type="ECO:0000313" key="1">
    <source>
        <dbReference type="EMBL" id="MPN26049.1"/>
    </source>
</evidence>
<reference evidence="1" key="1">
    <citation type="submission" date="2019-08" db="EMBL/GenBank/DDBJ databases">
        <authorList>
            <person name="Kucharzyk K."/>
            <person name="Murdoch R.W."/>
            <person name="Higgins S."/>
            <person name="Loffler F."/>
        </authorList>
    </citation>
    <scope>NUCLEOTIDE SEQUENCE</scope>
</reference>
<dbReference type="EMBL" id="VSSQ01075454">
    <property type="protein sequence ID" value="MPN26049.1"/>
    <property type="molecule type" value="Genomic_DNA"/>
</dbReference>
<proteinExistence type="predicted"/>
<gene>
    <name evidence="1" type="ORF">SDC9_173471</name>
</gene>
<accession>A0A645GJP5</accession>
<sequence>MPAGNATDTFLEEKMGYRFFAVDSLTRCMLDSTWATLSRNMETPRIYFTGADNSGLDLREMMNWAISGDEWYSGNFDDYYVAAG</sequence>
<comment type="caution">
    <text evidence="1">The sequence shown here is derived from an EMBL/GenBank/DDBJ whole genome shotgun (WGS) entry which is preliminary data.</text>
</comment>
<name>A0A645GJP5_9ZZZZ</name>
<dbReference type="AlphaFoldDB" id="A0A645GJP5"/>